<dbReference type="InParanoid" id="B2VRV0"/>
<evidence type="ECO:0000256" key="1">
    <source>
        <dbReference type="SAM" id="MobiDB-lite"/>
    </source>
</evidence>
<evidence type="ECO:0000313" key="2">
    <source>
        <dbReference type="EMBL" id="EDU39740.1"/>
    </source>
</evidence>
<reference evidence="3" key="1">
    <citation type="journal article" date="2013" name="G3 (Bethesda)">
        <title>Comparative genomics of a plant-pathogenic fungus, Pyrenophora tritici-repentis, reveals transduplication and the impact of repeat elements on pathogenicity and population divergence.</title>
        <authorList>
            <person name="Manning V.A."/>
            <person name="Pandelova I."/>
            <person name="Dhillon B."/>
            <person name="Wilhelm L.J."/>
            <person name="Goodwin S.B."/>
            <person name="Berlin A.M."/>
            <person name="Figueroa M."/>
            <person name="Freitag M."/>
            <person name="Hane J.K."/>
            <person name="Henrissat B."/>
            <person name="Holman W.H."/>
            <person name="Kodira C.D."/>
            <person name="Martin J."/>
            <person name="Oliver R.P."/>
            <person name="Robbertse B."/>
            <person name="Schackwitz W."/>
            <person name="Schwartz D.C."/>
            <person name="Spatafora J.W."/>
            <person name="Turgeon B.G."/>
            <person name="Yandava C."/>
            <person name="Young S."/>
            <person name="Zhou S."/>
            <person name="Zeng Q."/>
            <person name="Grigoriev I.V."/>
            <person name="Ma L.-J."/>
            <person name="Ciuffetti L.M."/>
        </authorList>
    </citation>
    <scope>NUCLEOTIDE SEQUENCE [LARGE SCALE GENOMIC DNA]</scope>
    <source>
        <strain evidence="3">Pt-1C-BFP</strain>
    </source>
</reference>
<organism evidence="2 3">
    <name type="scientific">Pyrenophora tritici-repentis (strain Pt-1C-BFP)</name>
    <name type="common">Wheat tan spot fungus</name>
    <name type="synonym">Drechslera tritici-repentis</name>
    <dbReference type="NCBI Taxonomy" id="426418"/>
    <lineage>
        <taxon>Eukaryota</taxon>
        <taxon>Fungi</taxon>
        <taxon>Dikarya</taxon>
        <taxon>Ascomycota</taxon>
        <taxon>Pezizomycotina</taxon>
        <taxon>Dothideomycetes</taxon>
        <taxon>Pleosporomycetidae</taxon>
        <taxon>Pleosporales</taxon>
        <taxon>Pleosporineae</taxon>
        <taxon>Pleosporaceae</taxon>
        <taxon>Pyrenophora</taxon>
    </lineage>
</organism>
<dbReference type="HOGENOM" id="CLU_1705154_0_0_1"/>
<dbReference type="Proteomes" id="UP000001471">
    <property type="component" value="Unassembled WGS sequence"/>
</dbReference>
<sequence>MSTWVVSAIESRTSSHDAGISMSPWSGYVRDNNLCLDVDSPLQAKRSLTLLSNTIYIPESLPVCKSILRPVSAQRRFEVRAPPGLLKIPDTPTERCCDSIPAGWSRHSRRTPTANDRGGTRLRTSRSRASQRPGTRDGVRTAGWCFADFKPKFP</sequence>
<accession>B2VRV0</accession>
<dbReference type="EMBL" id="DS231615">
    <property type="protein sequence ID" value="EDU39740.1"/>
    <property type="molecule type" value="Genomic_DNA"/>
</dbReference>
<name>B2VRV0_PYRTR</name>
<protein>
    <submittedName>
        <fullName evidence="2">Uncharacterized protein</fullName>
    </submittedName>
</protein>
<gene>
    <name evidence="2" type="ORF">PTRG_00302</name>
</gene>
<evidence type="ECO:0000313" key="3">
    <source>
        <dbReference type="Proteomes" id="UP000001471"/>
    </source>
</evidence>
<proteinExistence type="predicted"/>
<dbReference type="AlphaFoldDB" id="B2VRV0"/>
<feature type="region of interest" description="Disordered" evidence="1">
    <location>
        <begin position="100"/>
        <end position="138"/>
    </location>
</feature>